<gene>
    <name evidence="1" type="ORF">J6TS1_18600</name>
</gene>
<keyword evidence="2" id="KW-1185">Reference proteome</keyword>
<dbReference type="EMBL" id="BORJ01000004">
    <property type="protein sequence ID" value="GIN95990.1"/>
    <property type="molecule type" value="Genomic_DNA"/>
</dbReference>
<accession>A0ABQ4KVL2</accession>
<dbReference type="RefSeq" id="WP_213020346.1">
    <property type="nucleotide sequence ID" value="NZ_BORJ01000004.1"/>
</dbReference>
<dbReference type="Proteomes" id="UP000680670">
    <property type="component" value="Unassembled WGS sequence"/>
</dbReference>
<reference evidence="1 2" key="1">
    <citation type="submission" date="2021-03" db="EMBL/GenBank/DDBJ databases">
        <title>Antimicrobial resistance genes in bacteria isolated from Japanese honey, and their potential for conferring macrolide and lincosamide resistance in the American foulbrood pathogen Paenibacillus larvae.</title>
        <authorList>
            <person name="Okamoto M."/>
            <person name="Kumagai M."/>
            <person name="Kanamori H."/>
            <person name="Takamatsu D."/>
        </authorList>
    </citation>
    <scope>NUCLEOTIDE SEQUENCE [LARGE SCALE GENOMIC DNA]</scope>
    <source>
        <strain evidence="1 2">J6TS1</strain>
    </source>
</reference>
<organism evidence="1 2">
    <name type="scientific">Siminovitchia terrae</name>
    <name type="common">Bacillus terrae</name>
    <dbReference type="NCBI Taxonomy" id="1914933"/>
    <lineage>
        <taxon>Bacteria</taxon>
        <taxon>Bacillati</taxon>
        <taxon>Bacillota</taxon>
        <taxon>Bacilli</taxon>
        <taxon>Bacillales</taxon>
        <taxon>Bacillaceae</taxon>
        <taxon>Siminovitchia</taxon>
    </lineage>
</organism>
<name>A0ABQ4KVL2_SIMTE</name>
<proteinExistence type="predicted"/>
<protein>
    <submittedName>
        <fullName evidence="1">Uncharacterized protein</fullName>
    </submittedName>
</protein>
<comment type="caution">
    <text evidence="1">The sequence shown here is derived from an EMBL/GenBank/DDBJ whole genome shotgun (WGS) entry which is preliminary data.</text>
</comment>
<sequence>MKTTLNLTRHSQAKWIVKEIQGHMKSTPTHTDIGIQQANWLKERL</sequence>
<evidence type="ECO:0000313" key="2">
    <source>
        <dbReference type="Proteomes" id="UP000680670"/>
    </source>
</evidence>
<evidence type="ECO:0000313" key="1">
    <source>
        <dbReference type="EMBL" id="GIN95990.1"/>
    </source>
</evidence>